<keyword evidence="12" id="KW-1185">Reference proteome</keyword>
<dbReference type="RefSeq" id="WP_146959289.1">
    <property type="nucleotide sequence ID" value="NZ_CP042467.1"/>
</dbReference>
<dbReference type="PANTHER" id="PTHR24050:SF28">
    <property type="entry name" value="UROMODULIN-LIKE"/>
    <property type="match status" value="1"/>
</dbReference>
<dbReference type="InterPro" id="IPR041498">
    <property type="entry name" value="Big_6"/>
</dbReference>
<evidence type="ECO:0000256" key="1">
    <source>
        <dbReference type="ARBA" id="ARBA00004613"/>
    </source>
</evidence>
<evidence type="ECO:0000256" key="8">
    <source>
        <dbReference type="SAM" id="MobiDB-lite"/>
    </source>
</evidence>
<evidence type="ECO:0000256" key="5">
    <source>
        <dbReference type="ARBA" id="ARBA00022737"/>
    </source>
</evidence>
<feature type="chain" id="PRO_5022689420" description="EGF-like domain-containing protein" evidence="9">
    <location>
        <begin position="21"/>
        <end position="1203"/>
    </location>
</feature>
<dbReference type="AlphaFoldDB" id="A0A5B8XQ06"/>
<evidence type="ECO:0000259" key="10">
    <source>
        <dbReference type="PROSITE" id="PS50026"/>
    </source>
</evidence>
<dbReference type="SUPFAM" id="SSF57196">
    <property type="entry name" value="EGF/Laminin"/>
    <property type="match status" value="1"/>
</dbReference>
<dbReference type="PROSITE" id="PS01186">
    <property type="entry name" value="EGF_2"/>
    <property type="match status" value="4"/>
</dbReference>
<feature type="domain" description="EGF-like" evidence="10">
    <location>
        <begin position="859"/>
        <end position="896"/>
    </location>
</feature>
<dbReference type="Pfam" id="PF19077">
    <property type="entry name" value="Big_13"/>
    <property type="match status" value="1"/>
</dbReference>
<keyword evidence="5" id="KW-0677">Repeat</keyword>
<dbReference type="GO" id="GO:0005576">
    <property type="term" value="C:extracellular region"/>
    <property type="evidence" value="ECO:0007669"/>
    <property type="project" value="UniProtKB-SubCell"/>
</dbReference>
<dbReference type="InterPro" id="IPR013783">
    <property type="entry name" value="Ig-like_fold"/>
</dbReference>
<dbReference type="InterPro" id="IPR044016">
    <property type="entry name" value="Big_13"/>
</dbReference>
<evidence type="ECO:0000256" key="7">
    <source>
        <dbReference type="ARBA" id="ARBA00023180"/>
    </source>
</evidence>
<protein>
    <recommendedName>
        <fullName evidence="10">EGF-like domain-containing protein</fullName>
    </recommendedName>
</protein>
<keyword evidence="2" id="KW-0964">Secreted</keyword>
<evidence type="ECO:0000313" key="11">
    <source>
        <dbReference type="EMBL" id="QED27604.1"/>
    </source>
</evidence>
<feature type="domain" description="EGF-like" evidence="10">
    <location>
        <begin position="608"/>
        <end position="646"/>
    </location>
</feature>
<dbReference type="Proteomes" id="UP000321595">
    <property type="component" value="Chromosome"/>
</dbReference>
<dbReference type="InterPro" id="IPR018097">
    <property type="entry name" value="EGF_Ca-bd_CS"/>
</dbReference>
<dbReference type="InterPro" id="IPR000742">
    <property type="entry name" value="EGF"/>
</dbReference>
<evidence type="ECO:0000256" key="9">
    <source>
        <dbReference type="SAM" id="SignalP"/>
    </source>
</evidence>
<sequence>MHKFVLSVILLGLFPLAAEAQTFPVFPTDINDWEPVVRNSDPVGDVLGDGTGRRDLVGDFSRPVAYMASDANFMYGRIRLNVDPRQGAGLAPFSWGFLVDTDGNYAAYEFMIMVDGISNPNNVLLQANTTKSITGDPGDAAELTVWSGLFSNFGQVVKACDQIVEGNCFESNDDFYLDFAIPWVELAKTPVNFLPGNEFAVVAASGNSNNTLSNDYAGIGTSLTDLISDEICTDSDFDGISDCDEDLDGDGDPANDDTDCDGTPNYLDADDDNDGTDTILEDTNGNGDWFDDDADADGVPDFLDNDDLNPFVAVSTPADGDLVNTAVTQVEGLSDPDAEVSVSIDGGTPVVTTADASGNWTAVLTSSIADGLHSINVVSTSCQVSAGTTTTFTQDTTPPALAILTPTDGTVTESADVLVSGTAEVGSTLTVSVDGQAPQAVTVGTDGTWTLQLTGLALGGHTVLAVAEDAAGNTSTELIGFTVNVDECADPADNDCSSNAACIDTPTSFTCECLPGFEGDGVTCTDIDECALGTDTCSDDATCTDTEGSFECACLPGFVGDGFTCTDIDECALGTDTCADDATCTDTDGSFECSCLPGYQGDGFTCTDIDECALGTDTCADDATCTDTDGSFECACLPGYEGDGFTCTDIDECATGADNCSADATCTDTDGSFECACLPGYEGDGVTCTDIDECALGTDTCADDATCTDTDGSFECACLPGYQGDGFTCTDIDECATGADNCSADATCTDTDGSFECACLPGYEGDGVTCTDIDECQLNTDDCAGNTFCSNLPGTFTCEDCPSGFESINGVCEDIDECLEGTDTCDDLTQCTNTTGGFECSACPDGYTDVNGDGTQCDDIDECLGNPCDDVTTCTNSAGSFSCTACPPGYADVNGDGTVCEDINECLELTDDCDELAVCVNETGGFTCETCPTGYEDVNGDGTECVNIDECTLGTDNCDENASCTDVPGSFACECLTGYEGDGVSCERLDGPIILVPAEGEVVATKRPTISGTGEPDTTIDLSIDGNDPVEVEVDAEGNWTYTPDFDLAEGDHSVEVTDGIDENSVEFTVDTRGPVVEVITPADGREYSTPPDEITGEGEPGAEIIIVVDGEEIGTTEVDEDGNWSFPLPDLEPGGHTIVVTGRDDAGNETEVTTTFDVVEPVVEPELLFVVEGGGCSVGAEGGLSIWTMFLLFAVFRRRRPL</sequence>
<feature type="domain" description="EGF-like" evidence="10">
    <location>
        <begin position="947"/>
        <end position="987"/>
    </location>
</feature>
<dbReference type="SUPFAM" id="SSF57184">
    <property type="entry name" value="Growth factor receptor domain"/>
    <property type="match status" value="4"/>
</dbReference>
<dbReference type="FunFam" id="2.10.25.10:FF:000038">
    <property type="entry name" value="Fibrillin 2"/>
    <property type="match status" value="9"/>
</dbReference>
<dbReference type="SMART" id="SM00179">
    <property type="entry name" value="EGF_CA"/>
    <property type="match status" value="12"/>
</dbReference>
<gene>
    <name evidence="11" type="ORF">FRD01_10200</name>
</gene>
<dbReference type="InterPro" id="IPR049883">
    <property type="entry name" value="NOTCH1_EGF-like"/>
</dbReference>
<dbReference type="Gene3D" id="2.10.25.10">
    <property type="entry name" value="Laminin"/>
    <property type="match status" value="12"/>
</dbReference>
<name>A0A5B8XQ06_9DELT</name>
<organism evidence="11 12">
    <name type="scientific">Microvenator marinus</name>
    <dbReference type="NCBI Taxonomy" id="2600177"/>
    <lineage>
        <taxon>Bacteria</taxon>
        <taxon>Deltaproteobacteria</taxon>
        <taxon>Bradymonadales</taxon>
        <taxon>Microvenatoraceae</taxon>
        <taxon>Microvenator</taxon>
    </lineage>
</organism>
<evidence type="ECO:0000313" key="12">
    <source>
        <dbReference type="Proteomes" id="UP000321595"/>
    </source>
</evidence>
<dbReference type="KEGG" id="bbae:FRD01_10200"/>
<keyword evidence="3" id="KW-0245">EGF-like domain</keyword>
<dbReference type="Gene3D" id="2.60.40.10">
    <property type="entry name" value="Immunoglobulins"/>
    <property type="match status" value="3"/>
</dbReference>
<evidence type="ECO:0000256" key="2">
    <source>
        <dbReference type="ARBA" id="ARBA00022525"/>
    </source>
</evidence>
<feature type="region of interest" description="Disordered" evidence="8">
    <location>
        <begin position="243"/>
        <end position="291"/>
    </location>
</feature>
<dbReference type="NCBIfam" id="NF033510">
    <property type="entry name" value="Ca_tandemer"/>
    <property type="match status" value="3"/>
</dbReference>
<accession>A0A5B8XQ06</accession>
<reference evidence="11 12" key="1">
    <citation type="submission" date="2019-08" db="EMBL/GenBank/DDBJ databases">
        <authorList>
            <person name="Liang Q."/>
        </authorList>
    </citation>
    <scope>NUCLEOTIDE SEQUENCE [LARGE SCALE GENOMIC DNA]</scope>
    <source>
        <strain evidence="11 12">V1718</strain>
    </source>
</reference>
<dbReference type="Pfam" id="PF17936">
    <property type="entry name" value="Big_6"/>
    <property type="match status" value="2"/>
</dbReference>
<feature type="domain" description="EGF-like" evidence="10">
    <location>
        <begin position="484"/>
        <end position="525"/>
    </location>
</feature>
<keyword evidence="4 9" id="KW-0732">Signal</keyword>
<feature type="domain" description="EGF-like" evidence="10">
    <location>
        <begin position="649"/>
        <end position="689"/>
    </location>
</feature>
<feature type="domain" description="EGF-like" evidence="10">
    <location>
        <begin position="731"/>
        <end position="771"/>
    </location>
</feature>
<feature type="signal peptide" evidence="9">
    <location>
        <begin position="1"/>
        <end position="20"/>
    </location>
</feature>
<dbReference type="InterPro" id="IPR000152">
    <property type="entry name" value="EGF-type_Asp/Asn_hydroxyl_site"/>
</dbReference>
<comment type="subcellular location">
    <subcellularLocation>
        <location evidence="1">Secreted</location>
    </subcellularLocation>
</comment>
<dbReference type="InterPro" id="IPR052235">
    <property type="entry name" value="Nephronectin_domain"/>
</dbReference>
<dbReference type="OrthoDB" id="5514547at2"/>
<dbReference type="SMART" id="SM00181">
    <property type="entry name" value="EGF"/>
    <property type="match status" value="12"/>
</dbReference>
<feature type="domain" description="EGF-like" evidence="10">
    <location>
        <begin position="526"/>
        <end position="564"/>
    </location>
</feature>
<dbReference type="InterPro" id="IPR009030">
    <property type="entry name" value="Growth_fac_rcpt_cys_sf"/>
</dbReference>
<keyword evidence="7" id="KW-0325">Glycoprotein</keyword>
<feature type="compositionally biased region" description="Acidic residues" evidence="8">
    <location>
        <begin position="243"/>
        <end position="260"/>
    </location>
</feature>
<dbReference type="Pfam" id="PF12947">
    <property type="entry name" value="EGF_3"/>
    <property type="match status" value="8"/>
</dbReference>
<dbReference type="EMBL" id="CP042467">
    <property type="protein sequence ID" value="QED27604.1"/>
    <property type="molecule type" value="Genomic_DNA"/>
</dbReference>
<feature type="domain" description="EGF-like" evidence="10">
    <location>
        <begin position="567"/>
        <end position="605"/>
    </location>
</feature>
<dbReference type="InterPro" id="IPR024731">
    <property type="entry name" value="NELL2-like_EGF"/>
</dbReference>
<dbReference type="PANTHER" id="PTHR24050">
    <property type="entry name" value="PA14 DOMAIN-CONTAINING PROTEIN"/>
    <property type="match status" value="1"/>
</dbReference>
<dbReference type="InterPro" id="IPR001881">
    <property type="entry name" value="EGF-like_Ca-bd_dom"/>
</dbReference>
<evidence type="ECO:0000256" key="4">
    <source>
        <dbReference type="ARBA" id="ARBA00022729"/>
    </source>
</evidence>
<keyword evidence="6" id="KW-1015">Disulfide bond</keyword>
<feature type="domain" description="EGF-like" evidence="10">
    <location>
        <begin position="690"/>
        <end position="728"/>
    </location>
</feature>
<dbReference type="Pfam" id="PF07645">
    <property type="entry name" value="EGF_CA"/>
    <property type="match status" value="4"/>
</dbReference>
<dbReference type="PROSITE" id="PS00010">
    <property type="entry name" value="ASX_HYDROXYL"/>
    <property type="match status" value="8"/>
</dbReference>
<dbReference type="FunFam" id="2.10.25.10:FF:000014">
    <property type="entry name" value="Latent-transforming growth factor beta-binding protein 3"/>
    <property type="match status" value="1"/>
</dbReference>
<evidence type="ECO:0000256" key="6">
    <source>
        <dbReference type="ARBA" id="ARBA00023157"/>
    </source>
</evidence>
<dbReference type="PROSITE" id="PS50026">
    <property type="entry name" value="EGF_3"/>
    <property type="match status" value="9"/>
</dbReference>
<dbReference type="CDD" id="cd00054">
    <property type="entry name" value="EGF_CA"/>
    <property type="match status" value="12"/>
</dbReference>
<dbReference type="PROSITE" id="PS01187">
    <property type="entry name" value="EGF_CA"/>
    <property type="match status" value="5"/>
</dbReference>
<proteinExistence type="predicted"/>
<dbReference type="GO" id="GO:0005509">
    <property type="term" value="F:calcium ion binding"/>
    <property type="evidence" value="ECO:0007669"/>
    <property type="project" value="InterPro"/>
</dbReference>
<evidence type="ECO:0000256" key="3">
    <source>
        <dbReference type="ARBA" id="ARBA00022536"/>
    </source>
</evidence>